<feature type="domain" description="Cation/H+ exchanger transmembrane" evidence="13">
    <location>
        <begin position="65"/>
        <end position="458"/>
    </location>
</feature>
<keyword evidence="3 9" id="KW-0812">Transmembrane</keyword>
<evidence type="ECO:0000256" key="5">
    <source>
        <dbReference type="ARBA" id="ARBA00023053"/>
    </source>
</evidence>
<feature type="transmembrane region" description="Helical" evidence="11">
    <location>
        <begin position="339"/>
        <end position="358"/>
    </location>
</feature>
<gene>
    <name evidence="15" type="primary">LOC101238117</name>
</gene>
<feature type="transmembrane region" description="Helical" evidence="11">
    <location>
        <begin position="299"/>
        <end position="318"/>
    </location>
</feature>
<feature type="transmembrane region" description="Helical" evidence="11">
    <location>
        <begin position="433"/>
        <end position="453"/>
    </location>
</feature>
<sequence>MSSNRKQSLIMLRWVLLIFAFLPMVCCNCSNEKNVTNGTQSSGIVIFKFEYCHLKKPLTICIWVMLASIAKVCFHHSAWLSTHVPESCLLILLGIPIGYTLKAIGDNEKYLTSELFFFYLLPPIILDAGYFMPSTIFYLNIGTILLYAVLGTLFNAFATGASLFAVASMCNVNLSILHALLFGSLIAAVDPVAVLAVFEEVHVHELLYMLVFGESVLNDAASVVLYRTFESLSKGKFNAEQIGLAFASFIVVSLGGTLIGVIFALLTSLMTRFTEHVRVIEPAFVFLMAYLSYLTAEMFHFSGIMSILFCGLIMKPYVESNVSRKSHTTIKYFLKLLSSSTEALIFMLFGVELVIYNHNFNMKFISFTLLFITIYRVLGVTSLTAFANRCGRLNKVNAVEQFIMSYGGLRGAVAFCLAGIIDDDIDEHKTKQLIVTTTMSVVVFTVFLQGTTIKPLVEFLGVKKASSFEKSMLETVNDKVIGYVVTGFEEVIGMHGHGYWRDLFEDFNRKYLRRWLERDPDLALDEQIFLTERRLAFKHALEYANNPSMIFERENDGLKLNEVKRNASYALELAMKAQSGSQDDIGILDLNIMAMPDRYKGIPDSELLKPHMIAGLVPKRKRSLYSTQKYSLDEVDECCDHTDRYLKIKRNALAHMAATARHRKHRKSHTKHKKGRSKNQNTLPDISEENIDKSKESYSNDKSESENDDEDYDEDEGLVFKAIKDSSEVSKISKPDEFKISIPDDSFGSLNLPIVNYSNSPVLVCKSHELNQNSSELVRNSQWKSYLQDCKLSVNNTLDEVTVLKESRLLMLPDRESKF</sequence>
<feature type="chain" id="PRO_5046413677" description="Sodium/hydrogen exchanger" evidence="12">
    <location>
        <begin position="28"/>
        <end position="819"/>
    </location>
</feature>
<proteinExistence type="inferred from homology"/>
<feature type="compositionally biased region" description="Basic residues" evidence="10">
    <location>
        <begin position="660"/>
        <end position="677"/>
    </location>
</feature>
<evidence type="ECO:0000256" key="6">
    <source>
        <dbReference type="ARBA" id="ARBA00023065"/>
    </source>
</evidence>
<feature type="transmembrane region" description="Helical" evidence="11">
    <location>
        <begin position="116"/>
        <end position="132"/>
    </location>
</feature>
<keyword evidence="4 11" id="KW-1133">Transmembrane helix</keyword>
<feature type="transmembrane region" description="Helical" evidence="11">
    <location>
        <begin position="175"/>
        <end position="198"/>
    </location>
</feature>
<evidence type="ECO:0000256" key="11">
    <source>
        <dbReference type="SAM" id="Phobius"/>
    </source>
</evidence>
<evidence type="ECO:0000259" key="13">
    <source>
        <dbReference type="Pfam" id="PF00999"/>
    </source>
</evidence>
<evidence type="ECO:0000256" key="1">
    <source>
        <dbReference type="ARBA" id="ARBA00004141"/>
    </source>
</evidence>
<keyword evidence="9" id="KW-0050">Antiport</keyword>
<keyword evidence="7 11" id="KW-0472">Membrane</keyword>
<keyword evidence="12" id="KW-0732">Signal</keyword>
<dbReference type="InterPro" id="IPR018422">
    <property type="entry name" value="Cation/H_exchanger_CPA1"/>
</dbReference>
<dbReference type="PRINTS" id="PR01084">
    <property type="entry name" value="NAHEXCHNGR"/>
</dbReference>
<keyword evidence="8 9" id="KW-0739">Sodium transport</keyword>
<accession>A0ABM4BG00</accession>
<keyword evidence="5" id="KW-0915">Sodium</keyword>
<comment type="subcellular location">
    <subcellularLocation>
        <location evidence="1">Membrane</location>
        <topology evidence="1">Multi-pass membrane protein</topology>
    </subcellularLocation>
</comment>
<protein>
    <recommendedName>
        <fullName evidence="9">Sodium/hydrogen exchanger</fullName>
    </recommendedName>
</protein>
<feature type="compositionally biased region" description="Basic and acidic residues" evidence="10">
    <location>
        <begin position="690"/>
        <end position="705"/>
    </location>
</feature>
<comment type="similarity">
    <text evidence="9">Belongs to the monovalent cation:proton antiporter 1 (CPA1) transporter (TC 2.A.36) family.</text>
</comment>
<feature type="region of interest" description="Disordered" evidence="10">
    <location>
        <begin position="656"/>
        <end position="714"/>
    </location>
</feature>
<dbReference type="InterPro" id="IPR004709">
    <property type="entry name" value="NaH_exchanger"/>
</dbReference>
<feature type="transmembrane region" description="Helical" evidence="11">
    <location>
        <begin position="144"/>
        <end position="169"/>
    </location>
</feature>
<evidence type="ECO:0000256" key="12">
    <source>
        <dbReference type="SAM" id="SignalP"/>
    </source>
</evidence>
<dbReference type="PANTHER" id="PTHR10110:SF98">
    <property type="entry name" value="SODIUM_HYDROGEN EXCHANGER"/>
    <property type="match status" value="1"/>
</dbReference>
<keyword evidence="2 9" id="KW-0813">Transport</keyword>
<evidence type="ECO:0000313" key="14">
    <source>
        <dbReference type="Proteomes" id="UP001652625"/>
    </source>
</evidence>
<name>A0ABM4BG00_HYDVU</name>
<dbReference type="GeneID" id="101238117"/>
<evidence type="ECO:0000256" key="8">
    <source>
        <dbReference type="ARBA" id="ARBA00023201"/>
    </source>
</evidence>
<feature type="transmembrane region" description="Helical" evidence="11">
    <location>
        <begin position="241"/>
        <end position="265"/>
    </location>
</feature>
<evidence type="ECO:0000256" key="2">
    <source>
        <dbReference type="ARBA" id="ARBA00022448"/>
    </source>
</evidence>
<dbReference type="InterPro" id="IPR006153">
    <property type="entry name" value="Cation/H_exchanger_TM"/>
</dbReference>
<feature type="transmembrane region" description="Helical" evidence="11">
    <location>
        <begin position="364"/>
        <end position="386"/>
    </location>
</feature>
<dbReference type="Proteomes" id="UP001652625">
    <property type="component" value="Chromosome 02"/>
</dbReference>
<evidence type="ECO:0000256" key="7">
    <source>
        <dbReference type="ARBA" id="ARBA00023136"/>
    </source>
</evidence>
<keyword evidence="6 9" id="KW-0406">Ion transport</keyword>
<evidence type="ECO:0000313" key="15">
    <source>
        <dbReference type="RefSeq" id="XP_065647895.1"/>
    </source>
</evidence>
<reference evidence="14" key="1">
    <citation type="submission" date="2025-05" db="UniProtKB">
        <authorList>
            <consortium name="RefSeq"/>
        </authorList>
    </citation>
    <scope>NUCLEOTIDE SEQUENCE [LARGE SCALE GENOMIC DNA]</scope>
</reference>
<dbReference type="RefSeq" id="XP_065647895.1">
    <property type="nucleotide sequence ID" value="XM_065791823.1"/>
</dbReference>
<reference evidence="15" key="2">
    <citation type="submission" date="2025-08" db="UniProtKB">
        <authorList>
            <consortium name="RefSeq"/>
        </authorList>
    </citation>
    <scope>IDENTIFICATION</scope>
</reference>
<evidence type="ECO:0000256" key="10">
    <source>
        <dbReference type="SAM" id="MobiDB-lite"/>
    </source>
</evidence>
<dbReference type="NCBIfam" id="TIGR00840">
    <property type="entry name" value="b_cpa1"/>
    <property type="match status" value="1"/>
</dbReference>
<evidence type="ECO:0000256" key="9">
    <source>
        <dbReference type="RuleBase" id="RU003722"/>
    </source>
</evidence>
<organism evidence="14 15">
    <name type="scientific">Hydra vulgaris</name>
    <name type="common">Hydra</name>
    <name type="synonym">Hydra attenuata</name>
    <dbReference type="NCBI Taxonomy" id="6087"/>
    <lineage>
        <taxon>Eukaryota</taxon>
        <taxon>Metazoa</taxon>
        <taxon>Cnidaria</taxon>
        <taxon>Hydrozoa</taxon>
        <taxon>Hydroidolina</taxon>
        <taxon>Anthoathecata</taxon>
        <taxon>Aplanulata</taxon>
        <taxon>Hydridae</taxon>
        <taxon>Hydra</taxon>
    </lineage>
</organism>
<dbReference type="Pfam" id="PF00999">
    <property type="entry name" value="Na_H_Exchanger"/>
    <property type="match status" value="1"/>
</dbReference>
<keyword evidence="14" id="KW-1185">Reference proteome</keyword>
<evidence type="ECO:0000256" key="4">
    <source>
        <dbReference type="ARBA" id="ARBA00022989"/>
    </source>
</evidence>
<evidence type="ECO:0000256" key="3">
    <source>
        <dbReference type="ARBA" id="ARBA00022692"/>
    </source>
</evidence>
<feature type="signal peptide" evidence="12">
    <location>
        <begin position="1"/>
        <end position="27"/>
    </location>
</feature>
<dbReference type="Gene3D" id="6.10.140.1330">
    <property type="match status" value="1"/>
</dbReference>
<dbReference type="PANTHER" id="PTHR10110">
    <property type="entry name" value="SODIUM/HYDROGEN EXCHANGER"/>
    <property type="match status" value="1"/>
</dbReference>
<feature type="transmembrane region" description="Helical" evidence="11">
    <location>
        <begin position="86"/>
        <end position="104"/>
    </location>
</feature>